<dbReference type="SUPFAM" id="SSF49344">
    <property type="entry name" value="CBD9-like"/>
    <property type="match status" value="1"/>
</dbReference>
<dbReference type="InterPro" id="IPR018247">
    <property type="entry name" value="EF_Hand_1_Ca_BS"/>
</dbReference>
<dbReference type="InterPro" id="IPR013424">
    <property type="entry name" value="Ice-binding_C"/>
</dbReference>
<evidence type="ECO:0000259" key="2">
    <source>
        <dbReference type="Pfam" id="PF06452"/>
    </source>
</evidence>
<dbReference type="GO" id="GO:0004553">
    <property type="term" value="F:hydrolase activity, hydrolyzing O-glycosyl compounds"/>
    <property type="evidence" value="ECO:0007669"/>
    <property type="project" value="InterPro"/>
</dbReference>
<accession>A0A517U4G9</accession>
<gene>
    <name evidence="4" type="ORF">I41_47330</name>
</gene>
<feature type="chain" id="PRO_5021711801" description="PEP-CTERM protein-sorting domain-containing protein" evidence="1">
    <location>
        <begin position="34"/>
        <end position="390"/>
    </location>
</feature>
<dbReference type="Proteomes" id="UP000317909">
    <property type="component" value="Chromosome"/>
</dbReference>
<name>A0A517U4G9_9BACT</name>
<dbReference type="Pfam" id="PF07589">
    <property type="entry name" value="PEP-CTERM"/>
    <property type="match status" value="1"/>
</dbReference>
<dbReference type="KEGG" id="llh:I41_47330"/>
<dbReference type="Gene3D" id="2.60.40.1190">
    <property type="match status" value="1"/>
</dbReference>
<feature type="signal peptide" evidence="1">
    <location>
        <begin position="1"/>
        <end position="33"/>
    </location>
</feature>
<dbReference type="InterPro" id="IPR010502">
    <property type="entry name" value="Carb-bd_dom_fam9"/>
</dbReference>
<feature type="domain" description="Ice-binding protein C-terminal" evidence="3">
    <location>
        <begin position="364"/>
        <end position="387"/>
    </location>
</feature>
<proteinExistence type="predicted"/>
<evidence type="ECO:0008006" key="6">
    <source>
        <dbReference type="Google" id="ProtNLM"/>
    </source>
</evidence>
<dbReference type="PROSITE" id="PS00018">
    <property type="entry name" value="EF_HAND_1"/>
    <property type="match status" value="1"/>
</dbReference>
<keyword evidence="5" id="KW-1185">Reference proteome</keyword>
<dbReference type="AlphaFoldDB" id="A0A517U4G9"/>
<keyword evidence="1" id="KW-0732">Signal</keyword>
<dbReference type="NCBIfam" id="TIGR02595">
    <property type="entry name" value="PEP_CTERM"/>
    <property type="match status" value="1"/>
</dbReference>
<sequence length="390" mass="41174" precursor="true">MSHHGSFLSRALAAHGALAAMAIVGAGASPAVAQTVRNYNVNQTNVAPTIDGVVSPGEWNNAATASGSWGVLREAEGELDTENNRFRMMWDANNLYVLYETNFNIYSDPADKVGDPNPGISFGADNLNLYLDPNTDGGPNFVDNPEDNVDGYQFAFNQFSDPDNGSLTSTDANRQGVGFFTEAHANTPFGDQANWNRGGSQVAGAAMQNIVVSQRNTATGGVAEIVFPFANFNADAVLPGTTDAADFDSDGLVNGSDFLIWQRGKGLTGQTDKTTGDANLDGNVDAADLDQWKTAYGTNTQYITGLNATSGVDAGDQWFFNMSRINGQGDQGNFLPIWNWTSSQSFALRPHGTITFLGAPTVGAVPEPASLALAASALAGIGLLRRRRAG</sequence>
<feature type="domain" description="Carbohydrate-binding" evidence="2">
    <location>
        <begin position="50"/>
        <end position="157"/>
    </location>
</feature>
<evidence type="ECO:0000259" key="3">
    <source>
        <dbReference type="Pfam" id="PF07589"/>
    </source>
</evidence>
<dbReference type="RefSeq" id="WP_145436467.1">
    <property type="nucleotide sequence ID" value="NZ_CP036339.1"/>
</dbReference>
<reference evidence="4 5" key="1">
    <citation type="submission" date="2019-02" db="EMBL/GenBank/DDBJ databases">
        <title>Deep-cultivation of Planctomycetes and their phenomic and genomic characterization uncovers novel biology.</title>
        <authorList>
            <person name="Wiegand S."/>
            <person name="Jogler M."/>
            <person name="Boedeker C."/>
            <person name="Pinto D."/>
            <person name="Vollmers J."/>
            <person name="Rivas-Marin E."/>
            <person name="Kohn T."/>
            <person name="Peeters S.H."/>
            <person name="Heuer A."/>
            <person name="Rast P."/>
            <person name="Oberbeckmann S."/>
            <person name="Bunk B."/>
            <person name="Jeske O."/>
            <person name="Meyerdierks A."/>
            <person name="Storesund J.E."/>
            <person name="Kallscheuer N."/>
            <person name="Luecker S."/>
            <person name="Lage O.M."/>
            <person name="Pohl T."/>
            <person name="Merkel B.J."/>
            <person name="Hornburger P."/>
            <person name="Mueller R.-W."/>
            <person name="Bruemmer F."/>
            <person name="Labrenz M."/>
            <person name="Spormann A.M."/>
            <person name="Op den Camp H."/>
            <person name="Overmann J."/>
            <person name="Amann R."/>
            <person name="Jetten M.S.M."/>
            <person name="Mascher T."/>
            <person name="Medema M.H."/>
            <person name="Devos D.P."/>
            <person name="Kaster A.-K."/>
            <person name="Ovreas L."/>
            <person name="Rohde M."/>
            <person name="Galperin M.Y."/>
            <person name="Jogler C."/>
        </authorList>
    </citation>
    <scope>NUCLEOTIDE SEQUENCE [LARGE SCALE GENOMIC DNA]</scope>
    <source>
        <strain evidence="4 5">I41</strain>
    </source>
</reference>
<dbReference type="OrthoDB" id="9815940at2"/>
<evidence type="ECO:0000313" key="4">
    <source>
        <dbReference type="EMBL" id="QDT75522.1"/>
    </source>
</evidence>
<dbReference type="Pfam" id="PF06452">
    <property type="entry name" value="CBM9_1"/>
    <property type="match status" value="1"/>
</dbReference>
<protein>
    <recommendedName>
        <fullName evidence="6">PEP-CTERM protein-sorting domain-containing protein</fullName>
    </recommendedName>
</protein>
<dbReference type="EMBL" id="CP036339">
    <property type="protein sequence ID" value="QDT75522.1"/>
    <property type="molecule type" value="Genomic_DNA"/>
</dbReference>
<evidence type="ECO:0000313" key="5">
    <source>
        <dbReference type="Proteomes" id="UP000317909"/>
    </source>
</evidence>
<organism evidence="4 5">
    <name type="scientific">Lacipirellula limnantheis</name>
    <dbReference type="NCBI Taxonomy" id="2528024"/>
    <lineage>
        <taxon>Bacteria</taxon>
        <taxon>Pseudomonadati</taxon>
        <taxon>Planctomycetota</taxon>
        <taxon>Planctomycetia</taxon>
        <taxon>Pirellulales</taxon>
        <taxon>Lacipirellulaceae</taxon>
        <taxon>Lacipirellula</taxon>
    </lineage>
</organism>
<dbReference type="GO" id="GO:0030246">
    <property type="term" value="F:carbohydrate binding"/>
    <property type="evidence" value="ECO:0007669"/>
    <property type="project" value="InterPro"/>
</dbReference>
<evidence type="ECO:0000256" key="1">
    <source>
        <dbReference type="SAM" id="SignalP"/>
    </source>
</evidence>
<dbReference type="GO" id="GO:0016052">
    <property type="term" value="P:carbohydrate catabolic process"/>
    <property type="evidence" value="ECO:0007669"/>
    <property type="project" value="InterPro"/>
</dbReference>